<evidence type="ECO:0000256" key="8">
    <source>
        <dbReference type="SAM" id="Coils"/>
    </source>
</evidence>
<dbReference type="InterPro" id="IPR013087">
    <property type="entry name" value="Znf_C2H2_type"/>
</dbReference>
<keyword evidence="7" id="KW-0863">Zinc-finger</keyword>
<dbReference type="PANTHER" id="PTHR21502:SF3">
    <property type="entry name" value="CILIUM ASSEMBLY PROTEIN DZIP1L"/>
    <property type="match status" value="1"/>
</dbReference>
<evidence type="ECO:0000256" key="6">
    <source>
        <dbReference type="ARBA" id="ARBA00023273"/>
    </source>
</evidence>
<dbReference type="GO" id="GO:0036064">
    <property type="term" value="C:ciliary basal body"/>
    <property type="evidence" value="ECO:0007669"/>
    <property type="project" value="TreeGrafter"/>
</dbReference>
<dbReference type="Proteomes" id="UP001208570">
    <property type="component" value="Unassembled WGS sequence"/>
</dbReference>
<comment type="caution">
    <text evidence="11">The sequence shown here is derived from an EMBL/GenBank/DDBJ whole genome shotgun (WGS) entry which is preliminary data.</text>
</comment>
<comment type="similarity">
    <text evidence="3">Belongs to the DZIP C2H2-type zinc-finger protein family.</text>
</comment>
<feature type="domain" description="C2H2-type" evidence="10">
    <location>
        <begin position="223"/>
        <end position="247"/>
    </location>
</feature>
<evidence type="ECO:0000256" key="3">
    <source>
        <dbReference type="ARBA" id="ARBA00009131"/>
    </source>
</evidence>
<keyword evidence="7" id="KW-0479">Metal-binding</keyword>
<keyword evidence="5" id="KW-0963">Cytoplasm</keyword>
<evidence type="ECO:0000259" key="10">
    <source>
        <dbReference type="PROSITE" id="PS50157"/>
    </source>
</evidence>
<evidence type="ECO:0000313" key="12">
    <source>
        <dbReference type="Proteomes" id="UP001208570"/>
    </source>
</evidence>
<keyword evidence="5" id="KW-0206">Cytoskeleton</keyword>
<dbReference type="PANTHER" id="PTHR21502">
    <property type="entry name" value="ZINC FINGER PROTEIN DZIP1"/>
    <property type="match status" value="1"/>
</dbReference>
<keyword evidence="12" id="KW-1185">Reference proteome</keyword>
<evidence type="ECO:0000256" key="9">
    <source>
        <dbReference type="SAM" id="MobiDB-lite"/>
    </source>
</evidence>
<evidence type="ECO:0000256" key="1">
    <source>
        <dbReference type="ARBA" id="ARBA00004114"/>
    </source>
</evidence>
<dbReference type="EMBL" id="JAODUP010000748">
    <property type="protein sequence ID" value="KAK2144539.1"/>
    <property type="molecule type" value="Genomic_DNA"/>
</dbReference>
<dbReference type="PROSITE" id="PS50157">
    <property type="entry name" value="ZINC_FINGER_C2H2_2"/>
    <property type="match status" value="1"/>
</dbReference>
<gene>
    <name evidence="11" type="ORF">LSH36_748g01003</name>
</gene>
<evidence type="ECO:0000256" key="4">
    <source>
        <dbReference type="ARBA" id="ARBA00023054"/>
    </source>
</evidence>
<name>A0AAD9J0X8_9ANNE</name>
<keyword evidence="6" id="KW-0966">Cell projection</keyword>
<dbReference type="GO" id="GO:0060271">
    <property type="term" value="P:cilium assembly"/>
    <property type="evidence" value="ECO:0007669"/>
    <property type="project" value="TreeGrafter"/>
</dbReference>
<keyword evidence="4 8" id="KW-0175">Coiled coil</keyword>
<accession>A0AAD9J0X8</accession>
<proteinExistence type="inferred from homology"/>
<dbReference type="InterPro" id="IPR051241">
    <property type="entry name" value="DZIP_RILPL"/>
</dbReference>
<dbReference type="InterPro" id="IPR032714">
    <property type="entry name" value="DZIP1_N"/>
</dbReference>
<comment type="subcellular location">
    <subcellularLocation>
        <location evidence="2">Cytoplasm</location>
        <location evidence="2">Cytoskeleton</location>
        <location evidence="2">Cilium basal body</location>
    </subcellularLocation>
    <subcellularLocation>
        <location evidence="1">Cytoplasm</location>
        <location evidence="1">Cytoskeleton</location>
        <location evidence="1">Microtubule organizing center</location>
        <location evidence="1">Centrosome</location>
        <location evidence="1">Centriole</location>
    </subcellularLocation>
</comment>
<dbReference type="GO" id="GO:0005814">
    <property type="term" value="C:centriole"/>
    <property type="evidence" value="ECO:0007669"/>
    <property type="project" value="UniProtKB-SubCell"/>
</dbReference>
<dbReference type="AlphaFoldDB" id="A0AAD9J0X8"/>
<feature type="region of interest" description="Disordered" evidence="9">
    <location>
        <begin position="293"/>
        <end position="321"/>
    </location>
</feature>
<evidence type="ECO:0000313" key="11">
    <source>
        <dbReference type="EMBL" id="KAK2144539.1"/>
    </source>
</evidence>
<feature type="region of interest" description="Disordered" evidence="9">
    <location>
        <begin position="1"/>
        <end position="24"/>
    </location>
</feature>
<dbReference type="Pfam" id="PF13815">
    <property type="entry name" value="Dzip-like_N"/>
    <property type="match status" value="1"/>
</dbReference>
<dbReference type="GO" id="GO:0005737">
    <property type="term" value="C:cytoplasm"/>
    <property type="evidence" value="ECO:0007669"/>
    <property type="project" value="TreeGrafter"/>
</dbReference>
<evidence type="ECO:0000256" key="5">
    <source>
        <dbReference type="ARBA" id="ARBA00023212"/>
    </source>
</evidence>
<dbReference type="GO" id="GO:0008270">
    <property type="term" value="F:zinc ion binding"/>
    <property type="evidence" value="ECO:0007669"/>
    <property type="project" value="UniProtKB-KW"/>
</dbReference>
<sequence length="334" mass="38061">MDLDPLLEENEGQEDSDEDNQDLADQDTHADMSTTQYIYPAVYTSTMYPGNGYPVGTGSLQPSVPGFAFKKRFERVDWKKIASIDVDAISRNLDFHALQDNITNVTFCNIESEIDMRMIDPNFIKLFKLAQFTIEYLLHSQDYLSNMVAALESKLKKVIGEHEETKKLVEKTRDELTQVKKESHKRKKMIIAQQQIIQAGTDSYNKVRAEVIQYQGHYVGTRHGCPFCTKAFVNGTFLQSHLMRRHSEYVGSFNSMAGSQSELFIHKWEIPYEAFPNSISQFYLGVTTSTISPKPQQAPPTVMPSQPQIIQPAPVPSSDIKELEQELHKIKEND</sequence>
<dbReference type="PROSITE" id="PS00028">
    <property type="entry name" value="ZINC_FINGER_C2H2_1"/>
    <property type="match status" value="1"/>
</dbReference>
<evidence type="ECO:0000256" key="2">
    <source>
        <dbReference type="ARBA" id="ARBA00004120"/>
    </source>
</evidence>
<keyword evidence="7" id="KW-0862">Zinc</keyword>
<reference evidence="11" key="1">
    <citation type="journal article" date="2023" name="Mol. Biol. Evol.">
        <title>Third-Generation Sequencing Reveals the Adaptive Role of the Epigenome in Three Deep-Sea Polychaetes.</title>
        <authorList>
            <person name="Perez M."/>
            <person name="Aroh O."/>
            <person name="Sun Y."/>
            <person name="Lan Y."/>
            <person name="Juniper S.K."/>
            <person name="Young C.R."/>
            <person name="Angers B."/>
            <person name="Qian P.Y."/>
        </authorList>
    </citation>
    <scope>NUCLEOTIDE SEQUENCE</scope>
    <source>
        <strain evidence="11">P08H-3</strain>
    </source>
</reference>
<protein>
    <recommendedName>
        <fullName evidence="10">C2H2-type domain-containing protein</fullName>
    </recommendedName>
</protein>
<organism evidence="11 12">
    <name type="scientific">Paralvinella palmiformis</name>
    <dbReference type="NCBI Taxonomy" id="53620"/>
    <lineage>
        <taxon>Eukaryota</taxon>
        <taxon>Metazoa</taxon>
        <taxon>Spiralia</taxon>
        <taxon>Lophotrochozoa</taxon>
        <taxon>Annelida</taxon>
        <taxon>Polychaeta</taxon>
        <taxon>Sedentaria</taxon>
        <taxon>Canalipalpata</taxon>
        <taxon>Terebellida</taxon>
        <taxon>Terebelliformia</taxon>
        <taxon>Alvinellidae</taxon>
        <taxon>Paralvinella</taxon>
    </lineage>
</organism>
<evidence type="ECO:0000256" key="7">
    <source>
        <dbReference type="PROSITE-ProRule" id="PRU00042"/>
    </source>
</evidence>
<feature type="coiled-coil region" evidence="8">
    <location>
        <begin position="148"/>
        <end position="182"/>
    </location>
</feature>